<name>A0ACC1T919_9APHY</name>
<proteinExistence type="predicted"/>
<protein>
    <submittedName>
        <fullName evidence="1">Uncharacterized protein</fullName>
    </submittedName>
</protein>
<dbReference type="EMBL" id="JANHOG010000269">
    <property type="protein sequence ID" value="KAJ3556115.1"/>
    <property type="molecule type" value="Genomic_DNA"/>
</dbReference>
<gene>
    <name evidence="1" type="ORF">NM688_g2203</name>
</gene>
<comment type="caution">
    <text evidence="1">The sequence shown here is derived from an EMBL/GenBank/DDBJ whole genome shotgun (WGS) entry which is preliminary data.</text>
</comment>
<reference evidence="1" key="1">
    <citation type="submission" date="2022-07" db="EMBL/GenBank/DDBJ databases">
        <title>Genome Sequence of Phlebia brevispora.</title>
        <authorList>
            <person name="Buettner E."/>
        </authorList>
    </citation>
    <scope>NUCLEOTIDE SEQUENCE</scope>
    <source>
        <strain evidence="1">MPL23</strain>
    </source>
</reference>
<accession>A0ACC1T919</accession>
<sequence length="299" mass="33637">MLNGQVQLMLEQLAHEGSLLFRYPTWWDLAPESLDGRFHVPVQPIKRGRYIRFYGSDAPSLSKVLSLHGNYRGSRNLIHAEPFIVQFTWPGYTAQGSLQVHSGTSLLHLISRVACYVQLWLFNPARAGFAPICALPETNGWHPRHFSDCSVYLMGLAETVDEDGDLVWAPDLLVKTEPVQIAASPPLRQAPEADMAFAPIYGVQHHTLSELSARPSQHGEVQLIVDQDVEMHEAYVDTRGLTATTAMSCRMREVVNENPRDTLSYGNIDNCRLSTTFPLNRDVHWGISYPNQMEVDEDP</sequence>
<evidence type="ECO:0000313" key="2">
    <source>
        <dbReference type="Proteomes" id="UP001148662"/>
    </source>
</evidence>
<evidence type="ECO:0000313" key="1">
    <source>
        <dbReference type="EMBL" id="KAJ3556115.1"/>
    </source>
</evidence>
<dbReference type="Proteomes" id="UP001148662">
    <property type="component" value="Unassembled WGS sequence"/>
</dbReference>
<keyword evidence="2" id="KW-1185">Reference proteome</keyword>
<organism evidence="1 2">
    <name type="scientific">Phlebia brevispora</name>
    <dbReference type="NCBI Taxonomy" id="194682"/>
    <lineage>
        <taxon>Eukaryota</taxon>
        <taxon>Fungi</taxon>
        <taxon>Dikarya</taxon>
        <taxon>Basidiomycota</taxon>
        <taxon>Agaricomycotina</taxon>
        <taxon>Agaricomycetes</taxon>
        <taxon>Polyporales</taxon>
        <taxon>Meruliaceae</taxon>
        <taxon>Phlebia</taxon>
    </lineage>
</organism>